<dbReference type="Gene3D" id="1.25.40.10">
    <property type="entry name" value="Tetratricopeptide repeat domain"/>
    <property type="match status" value="1"/>
</dbReference>
<protein>
    <submittedName>
        <fullName evidence="1">Putative methyltransferase-domain-containing protein</fullName>
    </submittedName>
</protein>
<dbReference type="InterPro" id="IPR019410">
    <property type="entry name" value="Methyltransf_16"/>
</dbReference>
<keyword evidence="1" id="KW-0808">Transferase</keyword>
<organism evidence="1 2">
    <name type="scientific">Glomus cerebriforme</name>
    <dbReference type="NCBI Taxonomy" id="658196"/>
    <lineage>
        <taxon>Eukaryota</taxon>
        <taxon>Fungi</taxon>
        <taxon>Fungi incertae sedis</taxon>
        <taxon>Mucoromycota</taxon>
        <taxon>Glomeromycotina</taxon>
        <taxon>Glomeromycetes</taxon>
        <taxon>Glomerales</taxon>
        <taxon>Glomeraceae</taxon>
        <taxon>Glomus</taxon>
    </lineage>
</organism>
<dbReference type="GO" id="GO:0008168">
    <property type="term" value="F:methyltransferase activity"/>
    <property type="evidence" value="ECO:0007669"/>
    <property type="project" value="UniProtKB-KW"/>
</dbReference>
<evidence type="ECO:0000313" key="2">
    <source>
        <dbReference type="Proteomes" id="UP000265703"/>
    </source>
</evidence>
<name>A0A397SIP0_9GLOM</name>
<sequence length="743" mass="84044">MSPSQANKIYPFHRKDFPKPPSDFEELNSAYAAGDYTTAVKILDFLLTNITDQVSNSKRCEAREHVLLARAVCFQQMREHQQVISDTNEVVKVTLINVTSTSNVSIKANDHIFCHILALWLRSLAFESLENWERAKNDLGALKTLILEKNNNMITFKTEGALSVFLPHMTPLIAQYKVNSIMFNLHCVNDRQRRMNSLVVKDAARRNDSSLAFRLIDEDIENCNDLAKKFHYRLLLRRPLHPNIHVNMWYTLDLMFVSEMGLFKREDLIGVQGYKLGCRLVEINVDKEIPGEYEVQVRPMSAESREWSDCADTDWAGVQNGGKGGLEFRVVRTSKQGRNGLSISDSSSCESNGFITSNGCNGSNGFLKSSEILNENASGHRRKNSNSNQQLYLYVYPIQAIINENYDHRNENSDFFSGNDINGSVKNKNIVNSSNDDKEYNRYVQENHLVPLAIGPIRIVSCKIYSTSCVHHLPPNGSNCPILTENNIVAIQSKPSCDSKEVTNNSLTPRRKSPWSIDDCLVDNYRGFILPNGKYLMIKELWDAGIPGKVWDSAFIIVQMIKDNILKNGNLFVGKRILDMSTGTGFVGLYLAAFLSSLSEKKINNSKTNLILTDLDYALKLIRENLELNKFLLNSNSNVTIDVEALKWGDVSKAKKLGVFDYVLASDVVYEPDLFDDLIQTLMAVCTPGKTKIYLGYKRRGLNKDEEARFFDKLQNKFHKSAVQGLGNLAEEGKVNVYELSRK</sequence>
<dbReference type="Gene3D" id="3.40.50.150">
    <property type="entry name" value="Vaccinia Virus protein VP39"/>
    <property type="match status" value="1"/>
</dbReference>
<gene>
    <name evidence="1" type="ORF">C1645_785054</name>
</gene>
<dbReference type="GO" id="GO:0032259">
    <property type="term" value="P:methylation"/>
    <property type="evidence" value="ECO:0007669"/>
    <property type="project" value="UniProtKB-KW"/>
</dbReference>
<dbReference type="EMBL" id="QKYT01000522">
    <property type="protein sequence ID" value="RIA84035.1"/>
    <property type="molecule type" value="Genomic_DNA"/>
</dbReference>
<accession>A0A397SIP0</accession>
<dbReference type="InterPro" id="IPR011990">
    <property type="entry name" value="TPR-like_helical_dom_sf"/>
</dbReference>
<dbReference type="InterPro" id="IPR029063">
    <property type="entry name" value="SAM-dependent_MTases_sf"/>
</dbReference>
<dbReference type="Proteomes" id="UP000265703">
    <property type="component" value="Unassembled WGS sequence"/>
</dbReference>
<comment type="caution">
    <text evidence="1">The sequence shown here is derived from an EMBL/GenBank/DDBJ whole genome shotgun (WGS) entry which is preliminary data.</text>
</comment>
<dbReference type="STRING" id="658196.A0A397SIP0"/>
<dbReference type="PANTHER" id="PTHR14614">
    <property type="entry name" value="HEPATOCELLULAR CARCINOMA-ASSOCIATED ANTIGEN"/>
    <property type="match status" value="1"/>
</dbReference>
<keyword evidence="1" id="KW-0489">Methyltransferase</keyword>
<proteinExistence type="predicted"/>
<dbReference type="Pfam" id="PF10294">
    <property type="entry name" value="Methyltransf_16"/>
    <property type="match status" value="1"/>
</dbReference>
<dbReference type="SUPFAM" id="SSF53335">
    <property type="entry name" value="S-adenosyl-L-methionine-dependent methyltransferases"/>
    <property type="match status" value="1"/>
</dbReference>
<reference evidence="1 2" key="1">
    <citation type="submission" date="2018-06" db="EMBL/GenBank/DDBJ databases">
        <title>Comparative genomics reveals the genomic features of Rhizophagus irregularis, R. cerebriforme, R. diaphanum and Gigaspora rosea, and their symbiotic lifestyle signature.</title>
        <authorList>
            <person name="Morin E."/>
            <person name="San Clemente H."/>
            <person name="Chen E.C.H."/>
            <person name="De La Providencia I."/>
            <person name="Hainaut M."/>
            <person name="Kuo A."/>
            <person name="Kohler A."/>
            <person name="Murat C."/>
            <person name="Tang N."/>
            <person name="Roy S."/>
            <person name="Loubradou J."/>
            <person name="Henrissat B."/>
            <person name="Grigoriev I.V."/>
            <person name="Corradi N."/>
            <person name="Roux C."/>
            <person name="Martin F.M."/>
        </authorList>
    </citation>
    <scope>NUCLEOTIDE SEQUENCE [LARGE SCALE GENOMIC DNA]</scope>
    <source>
        <strain evidence="1 2">DAOM 227022</strain>
    </source>
</reference>
<evidence type="ECO:0000313" key="1">
    <source>
        <dbReference type="EMBL" id="RIA84035.1"/>
    </source>
</evidence>
<dbReference type="AlphaFoldDB" id="A0A397SIP0"/>
<dbReference type="OrthoDB" id="407325at2759"/>
<keyword evidence="2" id="KW-1185">Reference proteome</keyword>